<protein>
    <submittedName>
        <fullName evidence="2">Uncharacterized protein</fullName>
    </submittedName>
</protein>
<dbReference type="EMBL" id="SRLO01000471">
    <property type="protein sequence ID" value="TNN54940.1"/>
    <property type="molecule type" value="Genomic_DNA"/>
</dbReference>
<sequence length="111" mass="11367">MANKASSGRSGFLRVGVPCAAPGSPLGGDGKLGTISAALALSSRNLSNSVKKKEKEKKGGIRLLDVQSGRNAVGGVAVFCCRAETRGRTTGSLKTPAGPHKYKIELKQSGN</sequence>
<evidence type="ECO:0000313" key="3">
    <source>
        <dbReference type="Proteomes" id="UP000314294"/>
    </source>
</evidence>
<name>A0A4Z2GNZ2_9TELE</name>
<proteinExistence type="predicted"/>
<feature type="compositionally biased region" description="Basic and acidic residues" evidence="1">
    <location>
        <begin position="102"/>
        <end position="111"/>
    </location>
</feature>
<reference evidence="2 3" key="1">
    <citation type="submission" date="2019-03" db="EMBL/GenBank/DDBJ databases">
        <title>First draft genome of Liparis tanakae, snailfish: a comprehensive survey of snailfish specific genes.</title>
        <authorList>
            <person name="Kim W."/>
            <person name="Song I."/>
            <person name="Jeong J.-H."/>
            <person name="Kim D."/>
            <person name="Kim S."/>
            <person name="Ryu S."/>
            <person name="Song J.Y."/>
            <person name="Lee S.K."/>
        </authorList>
    </citation>
    <scope>NUCLEOTIDE SEQUENCE [LARGE SCALE GENOMIC DNA]</scope>
    <source>
        <tissue evidence="2">Muscle</tissue>
    </source>
</reference>
<organism evidence="2 3">
    <name type="scientific">Liparis tanakae</name>
    <name type="common">Tanaka's snailfish</name>
    <dbReference type="NCBI Taxonomy" id="230148"/>
    <lineage>
        <taxon>Eukaryota</taxon>
        <taxon>Metazoa</taxon>
        <taxon>Chordata</taxon>
        <taxon>Craniata</taxon>
        <taxon>Vertebrata</taxon>
        <taxon>Euteleostomi</taxon>
        <taxon>Actinopterygii</taxon>
        <taxon>Neopterygii</taxon>
        <taxon>Teleostei</taxon>
        <taxon>Neoteleostei</taxon>
        <taxon>Acanthomorphata</taxon>
        <taxon>Eupercaria</taxon>
        <taxon>Perciformes</taxon>
        <taxon>Cottioidei</taxon>
        <taxon>Cottales</taxon>
        <taxon>Liparidae</taxon>
        <taxon>Liparis</taxon>
    </lineage>
</organism>
<feature type="region of interest" description="Disordered" evidence="1">
    <location>
        <begin position="89"/>
        <end position="111"/>
    </location>
</feature>
<keyword evidence="3" id="KW-1185">Reference proteome</keyword>
<evidence type="ECO:0000256" key="1">
    <source>
        <dbReference type="SAM" id="MobiDB-lite"/>
    </source>
</evidence>
<dbReference type="Proteomes" id="UP000314294">
    <property type="component" value="Unassembled WGS sequence"/>
</dbReference>
<evidence type="ECO:0000313" key="2">
    <source>
        <dbReference type="EMBL" id="TNN54940.1"/>
    </source>
</evidence>
<dbReference type="AlphaFoldDB" id="A0A4Z2GNZ2"/>
<accession>A0A4Z2GNZ2</accession>
<gene>
    <name evidence="2" type="ORF">EYF80_034885</name>
</gene>
<comment type="caution">
    <text evidence="2">The sequence shown here is derived from an EMBL/GenBank/DDBJ whole genome shotgun (WGS) entry which is preliminary data.</text>
</comment>